<name>A0A1E5QF64_9CYAN</name>
<organism evidence="2">
    <name type="scientific">Desertifilum tharense IPPAS B-1220</name>
    <dbReference type="NCBI Taxonomy" id="1781255"/>
    <lineage>
        <taxon>Bacteria</taxon>
        <taxon>Bacillati</taxon>
        <taxon>Cyanobacteriota</taxon>
        <taxon>Cyanophyceae</taxon>
        <taxon>Desertifilales</taxon>
        <taxon>Desertifilaceae</taxon>
        <taxon>Desertifilum</taxon>
    </lineage>
</organism>
<dbReference type="AlphaFoldDB" id="A0A1E5QF64"/>
<dbReference type="OrthoDB" id="514474at2"/>
<evidence type="ECO:0000256" key="1">
    <source>
        <dbReference type="SAM" id="SignalP"/>
    </source>
</evidence>
<reference evidence="2" key="1">
    <citation type="submission" date="2016-09" db="EMBL/GenBank/DDBJ databases">
        <title>Draft genome of thermotolerant cyanobacterium Desertifilum sp. strain IPPAS B-1220.</title>
        <authorList>
            <person name="Sinetova M.A."/>
            <person name="Bolakhan K."/>
            <person name="Zayadan B.K."/>
            <person name="Mironov K.S."/>
            <person name="Ustinova V."/>
            <person name="Kupriyanova E.V."/>
            <person name="Sidorov R.A."/>
            <person name="Skrypnik A.N."/>
            <person name="Gogoleva N.E."/>
            <person name="Gogolev Y.V."/>
            <person name="Los D.A."/>
        </authorList>
    </citation>
    <scope>NUCLEOTIDE SEQUENCE [LARGE SCALE GENOMIC DNA]</scope>
    <source>
        <strain evidence="2">IPPAS B-1220</strain>
    </source>
</reference>
<sequence>MKRYIFAAFSAVVLASAIAPVAKAEPMTANKAMSIVTTTQPFNLVGLAYQGHFQDTGIPSYGGLIQAIQSGRVTAEDIVQSGVEQNRLASETLSDRGFIHAVHQHLQDLATRDRS</sequence>
<dbReference type="RefSeq" id="WP_069969133.1">
    <property type="nucleotide sequence ID" value="NZ_CM124774.1"/>
</dbReference>
<protein>
    <submittedName>
        <fullName evidence="2">Uncharacterized protein</fullName>
    </submittedName>
</protein>
<dbReference type="STRING" id="1781255.BH720_20765"/>
<keyword evidence="1" id="KW-0732">Signal</keyword>
<comment type="caution">
    <text evidence="2">The sequence shown here is derived from an EMBL/GenBank/DDBJ whole genome shotgun (WGS) entry which is preliminary data.</text>
</comment>
<feature type="signal peptide" evidence="1">
    <location>
        <begin position="1"/>
        <end position="24"/>
    </location>
</feature>
<gene>
    <name evidence="2" type="ORF">BH720_20765</name>
</gene>
<dbReference type="EMBL" id="MJGC01000096">
    <property type="protein sequence ID" value="OEJ73237.1"/>
    <property type="molecule type" value="Genomic_DNA"/>
</dbReference>
<proteinExistence type="predicted"/>
<accession>A0A1E5QF64</accession>
<feature type="chain" id="PRO_5009184245" evidence="1">
    <location>
        <begin position="25"/>
        <end position="115"/>
    </location>
</feature>
<evidence type="ECO:0000313" key="2">
    <source>
        <dbReference type="EMBL" id="OEJ73237.1"/>
    </source>
</evidence>